<name>A0A1G6IKK0_9GAMM</name>
<gene>
    <name evidence="1" type="ORF">SAMN05421733_108173</name>
</gene>
<proteinExistence type="predicted"/>
<protein>
    <submittedName>
        <fullName evidence="1">Uncharacterized protein</fullName>
    </submittedName>
</protein>
<dbReference type="AlphaFoldDB" id="A0A1G6IKK0"/>
<sequence length="79" mass="8856">MIIGLHIIRYCKYRAGANKVTEPSCHYMLVSSQDDIRFKQMIAQQGIQSAGFNTPTLTAKNLHEMAAFEPPQNTTTQQA</sequence>
<organism evidence="1 2">
    <name type="scientific">Acinetobacter boissieri</name>
    <dbReference type="NCBI Taxonomy" id="1219383"/>
    <lineage>
        <taxon>Bacteria</taxon>
        <taxon>Pseudomonadati</taxon>
        <taxon>Pseudomonadota</taxon>
        <taxon>Gammaproteobacteria</taxon>
        <taxon>Moraxellales</taxon>
        <taxon>Moraxellaceae</taxon>
        <taxon>Acinetobacter</taxon>
    </lineage>
</organism>
<reference evidence="2" key="1">
    <citation type="submission" date="2016-09" db="EMBL/GenBank/DDBJ databases">
        <authorList>
            <person name="Varghese N."/>
            <person name="Submissions S."/>
        </authorList>
    </citation>
    <scope>NUCLEOTIDE SEQUENCE [LARGE SCALE GENOMIC DNA]</scope>
    <source>
        <strain evidence="2">ANC 4422</strain>
    </source>
</reference>
<evidence type="ECO:0000313" key="1">
    <source>
        <dbReference type="EMBL" id="SDC07018.1"/>
    </source>
</evidence>
<dbReference type="EMBL" id="FMYL01000008">
    <property type="protein sequence ID" value="SDC07018.1"/>
    <property type="molecule type" value="Genomic_DNA"/>
</dbReference>
<keyword evidence="2" id="KW-1185">Reference proteome</keyword>
<evidence type="ECO:0000313" key="2">
    <source>
        <dbReference type="Proteomes" id="UP000242501"/>
    </source>
</evidence>
<dbReference type="Proteomes" id="UP000242501">
    <property type="component" value="Unassembled WGS sequence"/>
</dbReference>
<accession>A0A1G6IKK0</accession>